<dbReference type="Proteomes" id="UP001190700">
    <property type="component" value="Unassembled WGS sequence"/>
</dbReference>
<organism evidence="1 2">
    <name type="scientific">Cymbomonas tetramitiformis</name>
    <dbReference type="NCBI Taxonomy" id="36881"/>
    <lineage>
        <taxon>Eukaryota</taxon>
        <taxon>Viridiplantae</taxon>
        <taxon>Chlorophyta</taxon>
        <taxon>Pyramimonadophyceae</taxon>
        <taxon>Pyramimonadales</taxon>
        <taxon>Pyramimonadaceae</taxon>
        <taxon>Cymbomonas</taxon>
    </lineage>
</organism>
<name>A0AAE0LH05_9CHLO</name>
<comment type="caution">
    <text evidence="1">The sequence shown here is derived from an EMBL/GenBank/DDBJ whole genome shotgun (WGS) entry which is preliminary data.</text>
</comment>
<dbReference type="AlphaFoldDB" id="A0AAE0LH05"/>
<sequence>MQPAGVELPENRRAASCTTEACKGESNPLLELLDRSLCRRPDKCFRILEESMRNASAPLFVSECVKSAKHPDSDDQVNVDHCCEWIASILTGLHSEGDGCLVEFSDGALRVNTGLCISVDRLRGRDSELWLQVLESPYDHFRVVTGDATCRTSFDNRDREKNSAIEMRMCVHNRKVQEFLRRSSFILQFVVLFLYVKVDVINRFTVGYKLLMLVCQHSTVKKEPTVVSVVSEGSLPSRLEEFSPTVECLRESQTKRKHSVDTKLRSVLDSLFYYWYDLQPSLVGSMWSGCMSRSTVWATSWSVFEYLRSVHPTFSGQRRRAMSGGVLCTASHSHGGAVGASSNATTLEDEDLIQYSFSVECGRVNDVDAAEEKNREHALRRLCGVLDTASTIENTECMRNVRTPRETQLANLALVMASMYRGVTDVSRLDQPKTAEKTVLAPLASKKGGRRLVASEDERGGKDAWCGLKPQLYAIFLWGSGFDEYLSQRIESVYFRVTHLNPEPASDVGYLPYVGPSQYWRGECPMRDWPWRDDRTRARHVFQKRKRLADAHPALFEGVCRRVSEFLQLITVLRGHTESMDLPSLFWREAWMSLSDAAGVRRRREFLACHAPHCEHVLDLLLSRASDGSISSFALDVAKEVMHVCLMRAQSSARACQLRHARSVTCLDELDDMVRRMWLRGSEANVEGFVAAKAPFDDPRAEAGREARVVRILECGSDYIDLCYTMYEIVPSWYYPDHHLSVHRIEEDLVCIVGSREVFETMGKAVELLDLWSRDTLSLEQWLKLMGHARSAHPRLYLWMLQRMVDDTWHPNDLVNGFEVMERPSSDLSERMNEFLIHAFLLCDEVFFASCPEFGKSETVGELQKLLKKKRSRTDMFSKPDGLLGIFNVLCAATAGRVPMGLSHDATLETLTKLLSVEQTDVAFKAILLDSLCTPEFVSWCYKHSARVRLRSIHCSKRATDKTNYFLKFLVKLLMGVQHNAKWTTSQGTRNSDSVEIEEDLDCADSVNKKSSVVKEPRDQFNHAAAKCDSSTRMPIFHHAVHNFQANPNDARHPLWTPYCDLFETAIGCDSASQYREFRRLLADPVDR</sequence>
<evidence type="ECO:0000313" key="1">
    <source>
        <dbReference type="EMBL" id="KAK3284449.1"/>
    </source>
</evidence>
<keyword evidence="2" id="KW-1185">Reference proteome</keyword>
<dbReference type="EMBL" id="LGRX02002280">
    <property type="protein sequence ID" value="KAK3284449.1"/>
    <property type="molecule type" value="Genomic_DNA"/>
</dbReference>
<gene>
    <name evidence="1" type="ORF">CYMTET_7893</name>
</gene>
<evidence type="ECO:0000313" key="2">
    <source>
        <dbReference type="Proteomes" id="UP001190700"/>
    </source>
</evidence>
<reference evidence="1 2" key="1">
    <citation type="journal article" date="2015" name="Genome Biol. Evol.">
        <title>Comparative Genomics of a Bacterivorous Green Alga Reveals Evolutionary Causalities and Consequences of Phago-Mixotrophic Mode of Nutrition.</title>
        <authorList>
            <person name="Burns J.A."/>
            <person name="Paasch A."/>
            <person name="Narechania A."/>
            <person name="Kim E."/>
        </authorList>
    </citation>
    <scope>NUCLEOTIDE SEQUENCE [LARGE SCALE GENOMIC DNA]</scope>
    <source>
        <strain evidence="1 2">PLY_AMNH</strain>
    </source>
</reference>
<protein>
    <submittedName>
        <fullName evidence="1">Uncharacterized protein</fullName>
    </submittedName>
</protein>
<accession>A0AAE0LH05</accession>
<proteinExistence type="predicted"/>